<dbReference type="RefSeq" id="WP_102233286.1">
    <property type="nucleotide sequence ID" value="NZ_PNHE01000003.1"/>
</dbReference>
<dbReference type="Proteomes" id="UP000235682">
    <property type="component" value="Unassembled WGS sequence"/>
</dbReference>
<keyword evidence="2" id="KW-1185">Reference proteome</keyword>
<evidence type="ECO:0000313" key="2">
    <source>
        <dbReference type="Proteomes" id="UP000235682"/>
    </source>
</evidence>
<dbReference type="InterPro" id="IPR035917">
    <property type="entry name" value="YjbQ-like_sf"/>
</dbReference>
<dbReference type="InterPro" id="IPR001602">
    <property type="entry name" value="UPF0047_YjbQ-like"/>
</dbReference>
<proteinExistence type="predicted"/>
<sequence>MNIFHETLQVRTVSGRPSYHDLQEKVKKVVNDLEVSNGICVITTPHTTCSLYYDETMHDTNYFGDEYLQVDINEMMEKIIPQMKTEGDYHSPGEEHIKFGLSLSDPNYPAEKWVMLNTDAHLRASVYGSNSVTLIIQNGSLLTGELGRVYFVDWDQLRERERTINILVMGQ</sequence>
<name>A0A2N6SPH4_9LACT</name>
<dbReference type="EMBL" id="PNHE01000003">
    <property type="protein sequence ID" value="PMC58974.1"/>
    <property type="molecule type" value="Genomic_DNA"/>
</dbReference>
<dbReference type="AlphaFoldDB" id="A0A2N6SPH4"/>
<comment type="caution">
    <text evidence="1">The sequence shown here is derived from an EMBL/GenBank/DDBJ whole genome shotgun (WGS) entry which is preliminary data.</text>
</comment>
<accession>A0A2N6SPH4</accession>
<dbReference type="SUPFAM" id="SSF111038">
    <property type="entry name" value="YjbQ-like"/>
    <property type="match status" value="1"/>
</dbReference>
<evidence type="ECO:0000313" key="1">
    <source>
        <dbReference type="EMBL" id="PMC58974.1"/>
    </source>
</evidence>
<gene>
    <name evidence="1" type="ORF">CJ205_01330</name>
</gene>
<dbReference type="Pfam" id="PF01894">
    <property type="entry name" value="YjbQ"/>
    <property type="match status" value="1"/>
</dbReference>
<dbReference type="Gene3D" id="2.60.120.460">
    <property type="entry name" value="YjbQ-like"/>
    <property type="match status" value="1"/>
</dbReference>
<protein>
    <submittedName>
        <fullName evidence="1">Secondary thiamine-phosphate synthase</fullName>
    </submittedName>
</protein>
<organism evidence="1 2">
    <name type="scientific">Dolosicoccus paucivorans</name>
    <dbReference type="NCBI Taxonomy" id="84521"/>
    <lineage>
        <taxon>Bacteria</taxon>
        <taxon>Bacillati</taxon>
        <taxon>Bacillota</taxon>
        <taxon>Bacilli</taxon>
        <taxon>Lactobacillales</taxon>
        <taxon>Aerococcaceae</taxon>
        <taxon>Dolosicoccus</taxon>
    </lineage>
</organism>
<reference evidence="1 2" key="1">
    <citation type="submission" date="2017-09" db="EMBL/GenBank/DDBJ databases">
        <title>Bacterial strain isolated from the female urinary microbiota.</title>
        <authorList>
            <person name="Thomas-White K."/>
            <person name="Kumar N."/>
            <person name="Forster S."/>
            <person name="Putonti C."/>
            <person name="Lawley T."/>
            <person name="Wolfe A.J."/>
        </authorList>
    </citation>
    <scope>NUCLEOTIDE SEQUENCE [LARGE SCALE GENOMIC DNA]</scope>
    <source>
        <strain evidence="1 2">UMB0852</strain>
    </source>
</reference>